<dbReference type="NCBIfam" id="TIGR01934">
    <property type="entry name" value="MenG_MenH_UbiE"/>
    <property type="match status" value="1"/>
</dbReference>
<dbReference type="SUPFAM" id="SSF53335">
    <property type="entry name" value="S-adenosyl-L-methionine-dependent methyltransferases"/>
    <property type="match status" value="1"/>
</dbReference>
<comment type="function">
    <text evidence="5">Methyltransferase required for the conversion of demethylmenaquinol (DMKH2) to menaquinol (MKH2).</text>
</comment>
<feature type="binding site" evidence="5">
    <location>
        <position position="99"/>
    </location>
    <ligand>
        <name>S-adenosyl-L-methionine</name>
        <dbReference type="ChEBI" id="CHEBI:59789"/>
    </ligand>
</feature>
<feature type="binding site" evidence="5">
    <location>
        <begin position="143"/>
        <end position="144"/>
    </location>
    <ligand>
        <name>S-adenosyl-L-methionine</name>
        <dbReference type="ChEBI" id="CHEBI:59789"/>
    </ligand>
</feature>
<dbReference type="CDD" id="cd02440">
    <property type="entry name" value="AdoMet_MTases"/>
    <property type="match status" value="1"/>
</dbReference>
<dbReference type="Proteomes" id="UP000248798">
    <property type="component" value="Unassembled WGS sequence"/>
</dbReference>
<dbReference type="OrthoDB" id="9808140at2"/>
<keyword evidence="9" id="KW-1185">Reference proteome</keyword>
<dbReference type="GO" id="GO:0009234">
    <property type="term" value="P:menaquinone biosynthetic process"/>
    <property type="evidence" value="ECO:0007669"/>
    <property type="project" value="UniProtKB-UniRule"/>
</dbReference>
<dbReference type="Proteomes" id="UP000293902">
    <property type="component" value="Chromosome"/>
</dbReference>
<evidence type="ECO:0000313" key="8">
    <source>
        <dbReference type="Proteomes" id="UP000248798"/>
    </source>
</evidence>
<dbReference type="GO" id="GO:0043770">
    <property type="term" value="F:demethylmenaquinone methyltransferase activity"/>
    <property type="evidence" value="ECO:0007669"/>
    <property type="project" value="UniProtKB-UniRule"/>
</dbReference>
<evidence type="ECO:0000313" key="9">
    <source>
        <dbReference type="Proteomes" id="UP000293902"/>
    </source>
</evidence>
<comment type="pathway">
    <text evidence="5">Quinol/quinone metabolism; menaquinone biosynthesis; menaquinol from 1,4-dihydroxy-2-naphthoate: step 2/2.</text>
</comment>
<dbReference type="PANTHER" id="PTHR43591">
    <property type="entry name" value="METHYLTRANSFERASE"/>
    <property type="match status" value="1"/>
</dbReference>
<dbReference type="NCBIfam" id="NF001244">
    <property type="entry name" value="PRK00216.1-5"/>
    <property type="match status" value="1"/>
</dbReference>
<protein>
    <recommendedName>
        <fullName evidence="5">Demethylmenaquinone methyltransferase</fullName>
        <ecNumber evidence="5">2.1.1.163</ecNumber>
    </recommendedName>
</protein>
<keyword evidence="3 5" id="KW-0808">Transferase</keyword>
<dbReference type="GO" id="GO:0032259">
    <property type="term" value="P:methylation"/>
    <property type="evidence" value="ECO:0007669"/>
    <property type="project" value="UniProtKB-KW"/>
</dbReference>
<organism evidence="7 8">
    <name type="scientific">Desulfobacter hydrogenophilus</name>
    <dbReference type="NCBI Taxonomy" id="2291"/>
    <lineage>
        <taxon>Bacteria</taxon>
        <taxon>Pseudomonadati</taxon>
        <taxon>Thermodesulfobacteriota</taxon>
        <taxon>Desulfobacteria</taxon>
        <taxon>Desulfobacterales</taxon>
        <taxon>Desulfobacteraceae</taxon>
        <taxon>Desulfobacter</taxon>
    </lineage>
</organism>
<dbReference type="Gene3D" id="3.40.50.150">
    <property type="entry name" value="Vaccinia Virus protein VP39"/>
    <property type="match status" value="1"/>
</dbReference>
<dbReference type="UniPathway" id="UPA00232"/>
<evidence type="ECO:0000313" key="6">
    <source>
        <dbReference type="EMBL" id="QBH11487.1"/>
    </source>
</evidence>
<proteinExistence type="inferred from homology"/>
<keyword evidence="1 5" id="KW-0474">Menaquinone biosynthesis</keyword>
<dbReference type="InterPro" id="IPR023576">
    <property type="entry name" value="UbiE/COQ5_MeTrFase_CS"/>
</dbReference>
<evidence type="ECO:0000256" key="3">
    <source>
        <dbReference type="ARBA" id="ARBA00022679"/>
    </source>
</evidence>
<dbReference type="PROSITE" id="PS01183">
    <property type="entry name" value="UBIE_1"/>
    <property type="match status" value="1"/>
</dbReference>
<dbReference type="EC" id="2.1.1.163" evidence="5"/>
<gene>
    <name evidence="5" type="primary">menG</name>
    <name evidence="6" type="synonym">ubiE</name>
    <name evidence="7" type="ORF">DO021_11130</name>
    <name evidence="6" type="ORF">EYB58_00235</name>
</gene>
<dbReference type="GO" id="GO:0008425">
    <property type="term" value="F:2-methoxy-6-polyprenyl-1,4-benzoquinol methyltransferase activity"/>
    <property type="evidence" value="ECO:0007669"/>
    <property type="project" value="TreeGrafter"/>
</dbReference>
<dbReference type="HAMAP" id="MF_01813">
    <property type="entry name" value="MenG_UbiE_methyltr"/>
    <property type="match status" value="1"/>
</dbReference>
<comment type="catalytic activity">
    <reaction evidence="5">
        <text>a 2-demethylmenaquinol + S-adenosyl-L-methionine = a menaquinol + S-adenosyl-L-homocysteine + H(+)</text>
        <dbReference type="Rhea" id="RHEA:42640"/>
        <dbReference type="Rhea" id="RHEA-COMP:9539"/>
        <dbReference type="Rhea" id="RHEA-COMP:9563"/>
        <dbReference type="ChEBI" id="CHEBI:15378"/>
        <dbReference type="ChEBI" id="CHEBI:18151"/>
        <dbReference type="ChEBI" id="CHEBI:55437"/>
        <dbReference type="ChEBI" id="CHEBI:57856"/>
        <dbReference type="ChEBI" id="CHEBI:59789"/>
        <dbReference type="EC" id="2.1.1.163"/>
    </reaction>
</comment>
<evidence type="ECO:0000256" key="4">
    <source>
        <dbReference type="ARBA" id="ARBA00022691"/>
    </source>
</evidence>
<dbReference type="UniPathway" id="UPA00079">
    <property type="reaction ID" value="UER00169"/>
</dbReference>
<dbReference type="PANTHER" id="PTHR43591:SF24">
    <property type="entry name" value="2-METHOXY-6-POLYPRENYL-1,4-BENZOQUINOL METHYLASE, MITOCHONDRIAL"/>
    <property type="match status" value="1"/>
</dbReference>
<accession>A0A328FCQ4</accession>
<sequence length="270" mass="30590">MDPDKKMILDIDKWCNRKKRLEQFESHVSETRTATFGFTTYAESEKRHRVNRHFNSIATQYDFMNTILSCGIHYAWKRKAVETLMIKPKQKILDVCGGTGDIARLSAYRTGKNGMSVVYDMNRKMIEQGKKKSIKGVTFVQGDAESISFPDGSFDAVSIGFGIRNVTHLETGFKEIFRVLKKGGAMCCLEFSKPDNPFFRYFYDLYSFKIMPLIGGLITGSTEAYTAFPESIRAFPLPGELSLILQNIGFKDIKITKLTNGIAVIHSARK</sequence>
<evidence type="ECO:0000256" key="5">
    <source>
        <dbReference type="HAMAP-Rule" id="MF_01813"/>
    </source>
</evidence>
<comment type="caution">
    <text evidence="5">Lacks conserved residue(s) required for the propagation of feature annotation.</text>
</comment>
<dbReference type="InterPro" id="IPR004033">
    <property type="entry name" value="UbiE/COQ5_MeTrFase"/>
</dbReference>
<comment type="similarity">
    <text evidence="5">Belongs to the class I-like SAM-binding methyltransferase superfamily. MenG/UbiE family.</text>
</comment>
<reference evidence="6 9" key="2">
    <citation type="submission" date="2019-02" db="EMBL/GenBank/DDBJ databases">
        <title>Complete genome sequence of Desulfobacter hydrogenophilus AcRS1.</title>
        <authorList>
            <person name="Marietou A."/>
            <person name="Lund M.B."/>
            <person name="Marshall I.P.G."/>
            <person name="Schreiber L."/>
            <person name="Jorgensen B."/>
        </authorList>
    </citation>
    <scope>NUCLEOTIDE SEQUENCE [LARGE SCALE GENOMIC DNA]</scope>
    <source>
        <strain evidence="6 9">AcRS1</strain>
    </source>
</reference>
<evidence type="ECO:0000256" key="2">
    <source>
        <dbReference type="ARBA" id="ARBA00022603"/>
    </source>
</evidence>
<evidence type="ECO:0000313" key="7">
    <source>
        <dbReference type="EMBL" id="RAM01986.1"/>
    </source>
</evidence>
<evidence type="ECO:0000256" key="1">
    <source>
        <dbReference type="ARBA" id="ARBA00022428"/>
    </source>
</evidence>
<reference evidence="7 8" key="1">
    <citation type="submission" date="2018-06" db="EMBL/GenBank/DDBJ databases">
        <title>Complete Genome Sequence of Desulfobacter hydrogenophilus (DSM3380).</title>
        <authorList>
            <person name="Marietou A."/>
            <person name="Schreiber L."/>
            <person name="Marshall I."/>
            <person name="Jorgensen B."/>
        </authorList>
    </citation>
    <scope>NUCLEOTIDE SEQUENCE [LARGE SCALE GENOMIC DNA]</scope>
    <source>
        <strain evidence="7 8">DSM 3380</strain>
    </source>
</reference>
<feature type="binding site" evidence="5">
    <location>
        <position position="120"/>
    </location>
    <ligand>
        <name>S-adenosyl-L-methionine</name>
        <dbReference type="ChEBI" id="CHEBI:59789"/>
    </ligand>
</feature>
<dbReference type="EMBL" id="CP036313">
    <property type="protein sequence ID" value="QBH11487.1"/>
    <property type="molecule type" value="Genomic_DNA"/>
</dbReference>
<dbReference type="PROSITE" id="PS51608">
    <property type="entry name" value="SAM_MT_UBIE"/>
    <property type="match status" value="1"/>
</dbReference>
<dbReference type="PROSITE" id="PS01184">
    <property type="entry name" value="UBIE_2"/>
    <property type="match status" value="1"/>
</dbReference>
<dbReference type="AlphaFoldDB" id="A0A328FCQ4"/>
<keyword evidence="4 5" id="KW-0949">S-adenosyl-L-methionine</keyword>
<keyword evidence="2 5" id="KW-0489">Methyltransferase</keyword>
<name>A0A328FCQ4_9BACT</name>
<dbReference type="EMBL" id="QLNI01000020">
    <property type="protein sequence ID" value="RAM01986.1"/>
    <property type="molecule type" value="Genomic_DNA"/>
</dbReference>
<dbReference type="InterPro" id="IPR029063">
    <property type="entry name" value="SAM-dependent_MTases_sf"/>
</dbReference>
<dbReference type="Pfam" id="PF01209">
    <property type="entry name" value="Ubie_methyltran"/>
    <property type="match status" value="1"/>
</dbReference>